<keyword evidence="3" id="KW-1185">Reference proteome</keyword>
<sequence>MTATGTRAFRYCPFHFAFLVHGVRVPETTPGQWIAENLAYADNFVHIVARHL</sequence>
<accession>A0A3P7PB80</accession>
<protein>
    <recommendedName>
        <fullName evidence="1">Autophagy protein ATG5 UblB domain-containing protein</fullName>
    </recommendedName>
</protein>
<organism evidence="2 3">
    <name type="scientific">Dibothriocephalus latus</name>
    <name type="common">Fish tapeworm</name>
    <name type="synonym">Diphyllobothrium latum</name>
    <dbReference type="NCBI Taxonomy" id="60516"/>
    <lineage>
        <taxon>Eukaryota</taxon>
        <taxon>Metazoa</taxon>
        <taxon>Spiralia</taxon>
        <taxon>Lophotrochozoa</taxon>
        <taxon>Platyhelminthes</taxon>
        <taxon>Cestoda</taxon>
        <taxon>Eucestoda</taxon>
        <taxon>Diphyllobothriidea</taxon>
        <taxon>Diphyllobothriidae</taxon>
        <taxon>Dibothriocephalus</taxon>
    </lineage>
</organism>
<evidence type="ECO:0000313" key="2">
    <source>
        <dbReference type="EMBL" id="VDN15226.1"/>
    </source>
</evidence>
<evidence type="ECO:0000259" key="1">
    <source>
        <dbReference type="Pfam" id="PF04106"/>
    </source>
</evidence>
<reference evidence="2 3" key="1">
    <citation type="submission" date="2018-11" db="EMBL/GenBank/DDBJ databases">
        <authorList>
            <consortium name="Pathogen Informatics"/>
        </authorList>
    </citation>
    <scope>NUCLEOTIDE SEQUENCE [LARGE SCALE GENOMIC DNA]</scope>
</reference>
<gene>
    <name evidence="2" type="ORF">DILT_LOCUS11057</name>
</gene>
<dbReference type="EMBL" id="UYRU01061810">
    <property type="protein sequence ID" value="VDN15226.1"/>
    <property type="molecule type" value="Genomic_DNA"/>
</dbReference>
<dbReference type="Pfam" id="PF04106">
    <property type="entry name" value="ATG5_UblB"/>
    <property type="match status" value="1"/>
</dbReference>
<dbReference type="Proteomes" id="UP000281553">
    <property type="component" value="Unassembled WGS sequence"/>
</dbReference>
<dbReference type="OrthoDB" id="272162at2759"/>
<feature type="domain" description="Autophagy protein ATG5 UblB" evidence="1">
    <location>
        <begin position="18"/>
        <end position="48"/>
    </location>
</feature>
<dbReference type="InterPro" id="IPR048318">
    <property type="entry name" value="ATG5_UblB"/>
</dbReference>
<evidence type="ECO:0000313" key="3">
    <source>
        <dbReference type="Proteomes" id="UP000281553"/>
    </source>
</evidence>
<name>A0A3P7PB80_DIBLA</name>
<proteinExistence type="predicted"/>
<dbReference type="Gene3D" id="3.10.20.90">
    <property type="entry name" value="Phosphatidylinositol 3-kinase Catalytic Subunit, Chain A, domain 1"/>
    <property type="match status" value="1"/>
</dbReference>
<dbReference type="AlphaFoldDB" id="A0A3P7PB80"/>